<feature type="coiled-coil region" evidence="1">
    <location>
        <begin position="174"/>
        <end position="201"/>
    </location>
</feature>
<evidence type="ECO:0000313" key="3">
    <source>
        <dbReference type="Proteomes" id="UP000249082"/>
    </source>
</evidence>
<sequence>MVMAGGIPAGRLSIEIVAEVARLQADMDKVKRAVRDASGDIARNAKAANDNLASIGRGASSGLKQFSQEAQRANEYLRKIAQTSSDVVTRVNAVTGVTGGMRRSADDFAAYGKELDRLRAQYNPLFAVIQKYRASVEDIRKAHSVGAISAEEMAQAVSRERQVSLESIASLKGRTTAMKEAEQAAREAAKAEELAARQREAASASATSYASRLEAEAAAIGKTAAQLRAMEVEQRAAAAAAAGLGAEADRIRAAGAAYAEAAAKAEQEAAATRDAAAAHDAFEQRVREGVIALREREALVASADNYAAKIQAQAAAVGKTATELRDLEIAQRAANAAAEGMPDQADKIRAAGAALTEAEARARAYAEEQKRVADATKAAADAEAEYAKSIEDLKKQADPAGTAQAQLNTQMELAEKAFREGRLAADDYAKIIHNLQTRVNLLNTDGFGPLGHGGQVAGHHMLNLSFQMQDLGIQMLGAAQSSAPLKLAFTALAQQGSQIYGIIQQSGLGFKGFAVQALTAAGIIKVAGDEALIAAARQAAAHEAVVASLAERAVANAATAEAEVALARVQVANATTAGEAAAAHTRLAAAEARSAAAAAESATAQGALTAAQTSSATATQAASASMVTRLGTVGAALVPVAAALAAGAAGFALYDRAVSKGIDTKKMIDGLGLTRAEIKKLENTSITSGDVIKATFQVMVQKVGVNLTGLGKGWSKFLDWMTDIGRKAMAGLYANTVGTFQAMVQAVKALGSGKGFTGALAAAGKAYRDAYEGANKELTKFGKEVSKQLRDNKLKDWQKQAAALKAERTPKSDRAGESLARELEATEALIKGLYRSADAYGVSTAAGIRARVEAEAIAKGIKKQADVQDYASLQLRKYVAEQVVGSAEQVAALNDQTRAQQFVNQAIRNGSLDADKASEALAEMAEQQKLTTTMAVAAMNNDAEGYKAAKKALKDLTEAQLANKKARKETEDAIQSAQIGRAIEDIRTETKLTSDLGAARLKALRGLSGDALEDELARIALEQEKVAIQVRAETEARRLRDAGLTKSADLKMAEAQAAKDQADARFEIEKQTVAIERYNDRLQDTIDLLGDLGSVGQGLGALLGVLSGNTTGLRGPLGDLLNLGMTGKDDKGKDVASSIGEEMSKIFKKDGAFVKAVVPALQNAATGMAASSALFGKQSATEQAGSAIGGALGGSKVVEKVLSKGLESLSAGLGQFAGPLGSVLGGVLGSALGGAFTKVKWGRVDLSAAGVSGTSGNSGSSQKAALAAGNSIYGGLADLAAQFGGSIGNFGNISVGVRHGDYRVNAGGTSLKVKKGAVDFNDDAEAAVAYAMKLAIERGAINGIRASTNNLLKAGDDLSAQIDKALSFENVFTELKTYLDPVGAELDTVEKEFANLRSIFAEAGATAAEYAQLEQLLSIKRQEAMNKETDALNDIRSRIAEASGDEATVTAIARAKELRDATSDAQRALLQQLYALEDANAAQDKLTAAQEAAATAAEQLRQAWESTSNSLIDEVNRIRGLTGGDDAASFATLQGQFNAAVLAARGGDQEAAAKLADLSQSLLDVAGNVATSRQEMERIKAETAASLEGVIDVAKGYAGGSTSASSASATPSSAIDAASTATGGTSSANSSNDNGAELRAIRAELAQLRADVNNGQAAIASGVNRSARVLEDTSAESGGVAFAVSGVAK</sequence>
<name>A0A2W5NL94_9SPHN</name>
<comment type="caution">
    <text evidence="2">The sequence shown here is derived from an EMBL/GenBank/DDBJ whole genome shotgun (WGS) entry which is preliminary data.</text>
</comment>
<proteinExistence type="predicted"/>
<accession>A0A2W5NL94</accession>
<evidence type="ECO:0000256" key="1">
    <source>
        <dbReference type="SAM" id="Coils"/>
    </source>
</evidence>
<feature type="coiled-coil region" evidence="1">
    <location>
        <begin position="348"/>
        <end position="392"/>
    </location>
</feature>
<dbReference type="Proteomes" id="UP000249082">
    <property type="component" value="Unassembled WGS sequence"/>
</dbReference>
<gene>
    <name evidence="2" type="ORF">DI555_14145</name>
</gene>
<evidence type="ECO:0000313" key="2">
    <source>
        <dbReference type="EMBL" id="PZQ54196.1"/>
    </source>
</evidence>
<reference evidence="2 3" key="1">
    <citation type="submission" date="2017-08" db="EMBL/GenBank/DDBJ databases">
        <title>Infants hospitalized years apart are colonized by the same room-sourced microbial strains.</title>
        <authorList>
            <person name="Brooks B."/>
            <person name="Olm M.R."/>
            <person name="Firek B.A."/>
            <person name="Baker R."/>
            <person name="Thomas B.C."/>
            <person name="Morowitz M.J."/>
            <person name="Banfield J.F."/>
        </authorList>
    </citation>
    <scope>NUCLEOTIDE SEQUENCE [LARGE SCALE GENOMIC DNA]</scope>
    <source>
        <strain evidence="2">S2_005_002_R2_33</strain>
    </source>
</reference>
<keyword evidence="1" id="KW-0175">Coiled coil</keyword>
<evidence type="ECO:0008006" key="4">
    <source>
        <dbReference type="Google" id="ProtNLM"/>
    </source>
</evidence>
<protein>
    <recommendedName>
        <fullName evidence="4">Bacteriophage tail tape measure N-terminal domain-containing protein</fullName>
    </recommendedName>
</protein>
<organism evidence="2 3">
    <name type="scientific">Novosphingobium pentaromativorans</name>
    <dbReference type="NCBI Taxonomy" id="205844"/>
    <lineage>
        <taxon>Bacteria</taxon>
        <taxon>Pseudomonadati</taxon>
        <taxon>Pseudomonadota</taxon>
        <taxon>Alphaproteobacteria</taxon>
        <taxon>Sphingomonadales</taxon>
        <taxon>Sphingomonadaceae</taxon>
        <taxon>Novosphingobium</taxon>
    </lineage>
</organism>
<dbReference type="EMBL" id="QFPX01000010">
    <property type="protein sequence ID" value="PZQ54196.1"/>
    <property type="molecule type" value="Genomic_DNA"/>
</dbReference>